<sequence>MKIAILSCFYPYRGGISQFNACLFGELGKTCEVKAFNFKRQYPSFLFPGKTQYVTADDEATPVESTFLLDTANPFSYVTTLKAIREWNPDLLIVRYWMSYFAPSLGYVTRHLRGKCKVISILDNVIPHEPRFFDTPLTKYFLKGSDGCVTLCEAVAGDLLKIKPDARYTVIPHPLYSHFGAKKQREEAERQLGLQGGKKNILFFGLIREYKGLDILIDAFGGLDDSYQLVIAGEPYGSFEKYAEAIAASPLKDNIHTYLRYIKDSEVADFFSAADVTVLPYRSATQSGISSVSYHFEVPMIVTETGGLKETIGDRGTGIVARECTPEAVRTEIEKFFADPAVAAECIGHIRKEKERLSWGNFCRKLLDFASDLDKTE</sequence>
<dbReference type="EMBL" id="JADIMJ010000120">
    <property type="protein sequence ID" value="MBO8454608.1"/>
    <property type="molecule type" value="Genomic_DNA"/>
</dbReference>
<comment type="caution">
    <text evidence="3">The sequence shown here is derived from an EMBL/GenBank/DDBJ whole genome shotgun (WGS) entry which is preliminary data.</text>
</comment>
<proteinExistence type="predicted"/>
<evidence type="ECO:0000259" key="2">
    <source>
        <dbReference type="Pfam" id="PF00534"/>
    </source>
</evidence>
<evidence type="ECO:0000256" key="1">
    <source>
        <dbReference type="ARBA" id="ARBA00022679"/>
    </source>
</evidence>
<dbReference type="InterPro" id="IPR001296">
    <property type="entry name" value="Glyco_trans_1"/>
</dbReference>
<dbReference type="SUPFAM" id="SSF53756">
    <property type="entry name" value="UDP-Glycosyltransferase/glycogen phosphorylase"/>
    <property type="match status" value="1"/>
</dbReference>
<dbReference type="PANTHER" id="PTHR46401">
    <property type="entry name" value="GLYCOSYLTRANSFERASE WBBK-RELATED"/>
    <property type="match status" value="1"/>
</dbReference>
<evidence type="ECO:0000313" key="3">
    <source>
        <dbReference type="EMBL" id="MBO8454608.1"/>
    </source>
</evidence>
<reference evidence="3" key="2">
    <citation type="journal article" date="2021" name="PeerJ">
        <title>Extensive microbial diversity within the chicken gut microbiome revealed by metagenomics and culture.</title>
        <authorList>
            <person name="Gilroy R."/>
            <person name="Ravi A."/>
            <person name="Getino M."/>
            <person name="Pursley I."/>
            <person name="Horton D.L."/>
            <person name="Alikhan N.F."/>
            <person name="Baker D."/>
            <person name="Gharbi K."/>
            <person name="Hall N."/>
            <person name="Watson M."/>
            <person name="Adriaenssens E.M."/>
            <person name="Foster-Nyarko E."/>
            <person name="Jarju S."/>
            <person name="Secka A."/>
            <person name="Antonio M."/>
            <person name="Oren A."/>
            <person name="Chaudhuri R.R."/>
            <person name="La Ragione R."/>
            <person name="Hildebrand F."/>
            <person name="Pallen M.J."/>
        </authorList>
    </citation>
    <scope>NUCLEOTIDE SEQUENCE</scope>
    <source>
        <strain evidence="3">F1-3629</strain>
    </source>
</reference>
<dbReference type="AlphaFoldDB" id="A0A940DPJ9"/>
<feature type="domain" description="Glycosyl transferase family 1" evidence="2">
    <location>
        <begin position="185"/>
        <end position="348"/>
    </location>
</feature>
<organism evidence="3 4">
    <name type="scientific">Candidatus Cryptobacteroides gallistercoris</name>
    <dbReference type="NCBI Taxonomy" id="2840765"/>
    <lineage>
        <taxon>Bacteria</taxon>
        <taxon>Pseudomonadati</taxon>
        <taxon>Bacteroidota</taxon>
        <taxon>Bacteroidia</taxon>
        <taxon>Bacteroidales</taxon>
        <taxon>Candidatus Cryptobacteroides</taxon>
    </lineage>
</organism>
<gene>
    <name evidence="3" type="ORF">IAC07_07805</name>
</gene>
<keyword evidence="1" id="KW-0808">Transferase</keyword>
<dbReference type="GO" id="GO:0009103">
    <property type="term" value="P:lipopolysaccharide biosynthetic process"/>
    <property type="evidence" value="ECO:0007669"/>
    <property type="project" value="TreeGrafter"/>
</dbReference>
<protein>
    <submittedName>
        <fullName evidence="3">Glycosyltransferase</fullName>
    </submittedName>
</protein>
<accession>A0A940DPJ9</accession>
<reference evidence="3" key="1">
    <citation type="submission" date="2020-10" db="EMBL/GenBank/DDBJ databases">
        <authorList>
            <person name="Gilroy R."/>
        </authorList>
    </citation>
    <scope>NUCLEOTIDE SEQUENCE</scope>
    <source>
        <strain evidence="3">F1-3629</strain>
    </source>
</reference>
<dbReference type="Pfam" id="PF00534">
    <property type="entry name" value="Glycos_transf_1"/>
    <property type="match status" value="1"/>
</dbReference>
<dbReference type="GO" id="GO:0016757">
    <property type="term" value="F:glycosyltransferase activity"/>
    <property type="evidence" value="ECO:0007669"/>
    <property type="project" value="InterPro"/>
</dbReference>
<dbReference type="Gene3D" id="3.40.50.2000">
    <property type="entry name" value="Glycogen Phosphorylase B"/>
    <property type="match status" value="2"/>
</dbReference>
<dbReference type="Proteomes" id="UP000771749">
    <property type="component" value="Unassembled WGS sequence"/>
</dbReference>
<name>A0A940DPJ9_9BACT</name>
<dbReference type="PANTHER" id="PTHR46401:SF2">
    <property type="entry name" value="GLYCOSYLTRANSFERASE WBBK-RELATED"/>
    <property type="match status" value="1"/>
</dbReference>
<evidence type="ECO:0000313" key="4">
    <source>
        <dbReference type="Proteomes" id="UP000771749"/>
    </source>
</evidence>